<keyword evidence="6" id="KW-1185">Reference proteome</keyword>
<feature type="domain" description="Methyltransferase" evidence="4">
    <location>
        <begin position="64"/>
        <end position="141"/>
    </location>
</feature>
<dbReference type="EMBL" id="FUWS01000004">
    <property type="protein sequence ID" value="SJZ91702.1"/>
    <property type="molecule type" value="Genomic_DNA"/>
</dbReference>
<dbReference type="PANTHER" id="PTHR43464">
    <property type="entry name" value="METHYLTRANSFERASE"/>
    <property type="match status" value="1"/>
</dbReference>
<dbReference type="GO" id="GO:0032259">
    <property type="term" value="P:methylation"/>
    <property type="evidence" value="ECO:0007669"/>
    <property type="project" value="UniProtKB-KW"/>
</dbReference>
<proteinExistence type="predicted"/>
<dbReference type="Gene3D" id="3.40.50.150">
    <property type="entry name" value="Vaccinia Virus protein VP39"/>
    <property type="match status" value="1"/>
</dbReference>
<gene>
    <name evidence="5" type="ORF">SAMN02745673_01848</name>
</gene>
<dbReference type="GO" id="GO:0008168">
    <property type="term" value="F:methyltransferase activity"/>
    <property type="evidence" value="ECO:0007669"/>
    <property type="project" value="UniProtKB-KW"/>
</dbReference>
<evidence type="ECO:0000313" key="6">
    <source>
        <dbReference type="Proteomes" id="UP000190637"/>
    </source>
</evidence>
<keyword evidence="3" id="KW-0949">S-adenosyl-L-methionine</keyword>
<name>A0A1T4PJN3_9ACTN</name>
<reference evidence="5 6" key="1">
    <citation type="submission" date="2017-02" db="EMBL/GenBank/DDBJ databases">
        <authorList>
            <person name="Peterson S.W."/>
        </authorList>
    </citation>
    <scope>NUCLEOTIDE SEQUENCE [LARGE SCALE GENOMIC DNA]</scope>
    <source>
        <strain evidence="5 6">DSM 45154</strain>
    </source>
</reference>
<evidence type="ECO:0000256" key="2">
    <source>
        <dbReference type="ARBA" id="ARBA00022679"/>
    </source>
</evidence>
<keyword evidence="2 5" id="KW-0808">Transferase</keyword>
<evidence type="ECO:0000256" key="3">
    <source>
        <dbReference type="ARBA" id="ARBA00022691"/>
    </source>
</evidence>
<dbReference type="PANTHER" id="PTHR43464:SF19">
    <property type="entry name" value="UBIQUINONE BIOSYNTHESIS O-METHYLTRANSFERASE, MITOCHONDRIAL"/>
    <property type="match status" value="1"/>
</dbReference>
<dbReference type="SUPFAM" id="SSF53335">
    <property type="entry name" value="S-adenosyl-L-methionine-dependent methyltransferases"/>
    <property type="match status" value="1"/>
</dbReference>
<evidence type="ECO:0000313" key="5">
    <source>
        <dbReference type="EMBL" id="SJZ91702.1"/>
    </source>
</evidence>
<sequence>MPDGRGRKEGPERRIYVEAMTKYRWMYRLGFTPWERYGAAGGAQLGVLLDREAAGRPNGPGRALDVGCGRGQFTPELARRGWEAVGVDIVPEAIEAARRKGPAGITYVVGDVTDLDPAGLGTFDLFLDIGCFQGLDTGQRAAEGRGVTALATPGATLLLLAFGPSRYQRLVEGVARAEVEAAFPGWELLEVEDADTAGLGWPMNRTSPKWYRFRRAAG</sequence>
<dbReference type="InterPro" id="IPR041698">
    <property type="entry name" value="Methyltransf_25"/>
</dbReference>
<keyword evidence="1 5" id="KW-0489">Methyltransferase</keyword>
<organism evidence="5 6">
    <name type="scientific">Marinactinospora thermotolerans DSM 45154</name>
    <dbReference type="NCBI Taxonomy" id="1122192"/>
    <lineage>
        <taxon>Bacteria</taxon>
        <taxon>Bacillati</taxon>
        <taxon>Actinomycetota</taxon>
        <taxon>Actinomycetes</taxon>
        <taxon>Streptosporangiales</taxon>
        <taxon>Nocardiopsidaceae</taxon>
        <taxon>Marinactinospora</taxon>
    </lineage>
</organism>
<dbReference type="InterPro" id="IPR029063">
    <property type="entry name" value="SAM-dependent_MTases_sf"/>
</dbReference>
<dbReference type="Pfam" id="PF13649">
    <property type="entry name" value="Methyltransf_25"/>
    <property type="match status" value="1"/>
</dbReference>
<dbReference type="Proteomes" id="UP000190637">
    <property type="component" value="Unassembled WGS sequence"/>
</dbReference>
<dbReference type="STRING" id="1122192.SAMN02745673_01848"/>
<dbReference type="CDD" id="cd02440">
    <property type="entry name" value="AdoMet_MTases"/>
    <property type="match status" value="1"/>
</dbReference>
<protein>
    <submittedName>
        <fullName evidence="5">Methyltransferase domain-containing protein</fullName>
    </submittedName>
</protein>
<evidence type="ECO:0000259" key="4">
    <source>
        <dbReference type="Pfam" id="PF13649"/>
    </source>
</evidence>
<evidence type="ECO:0000256" key="1">
    <source>
        <dbReference type="ARBA" id="ARBA00022603"/>
    </source>
</evidence>
<dbReference type="AlphaFoldDB" id="A0A1T4PJN3"/>
<accession>A0A1T4PJN3</accession>